<feature type="compositionally biased region" description="Polar residues" evidence="1">
    <location>
        <begin position="306"/>
        <end position="321"/>
    </location>
</feature>
<proteinExistence type="predicted"/>
<feature type="region of interest" description="Disordered" evidence="1">
    <location>
        <begin position="169"/>
        <end position="222"/>
    </location>
</feature>
<gene>
    <name evidence="2" type="ORF">PVAP13_5KG544300</name>
</gene>
<sequence length="757" mass="81766">MDESRKRDVPTANAKSISSPLDEDFGNDFLSSWKLPKSGKDTIDFSVDSVPKCSKKFSFGNLADFGIDGAFDKLPSFKMGMSDLDFSSPLKKKVKHSSSNDDDISDGKKESAKDNFSFSFDFNELGKFSLDAKLGIEEKSMSKFTGKVDPVSSEGNKDAQRGISAKASAILEDNNSKGKPQTQDVCTLRPSHPTNHESVKNASRPASNINAANSSDKIQEHTSVSPAIMKQTEVDSVPNGNHREHPKEIYPTKAAVNIPSQNFSGSALSGEDPTQVLADPMNSKGATIADIGKVHISRESNDKEQSIGSQSKDTSAINPNVSGRLVGQFDSRNEVVEESVSLNEGSQGNRSLSDVHKKLLKETSYGTKDTDEGTSGHKSLSSSMQRGIKNVESALANERGGFSLVSKSTNMKASRVELTSEIALNQLSGASKVIKKMTLHPTDLKREHKQANAGPDECKTALSKTYSKPASHGLLTTSINAKGDRNAKSGLEPPSPGNSSLLNARNNTAHSTGHKIVANHMLLKTSNASDSQVTHSKDNKMSIISHLTGARIAKLGIRSPMSDRVPEKESLQLSGTKGSPLTPSQTLNSVPEGKPALPSPAIMQKESVLDPKAPTVLKRIMRSPAVRKSPQTVPELGNEMILGSGTPKAHVDMISSHMPSEMGDISDRELPMLLENDGNLEKAEACRKELEDICILLRRKHAEAKELAVRAIVNNNNMLMLNHPMFEEKICSIQKFANGLRSKKYLFEEVGSINAVS</sequence>
<feature type="region of interest" description="Disordered" evidence="1">
    <location>
        <begin position="294"/>
        <end position="322"/>
    </location>
</feature>
<feature type="compositionally biased region" description="Polar residues" evidence="1">
    <location>
        <begin position="376"/>
        <end position="385"/>
    </location>
</feature>
<dbReference type="EMBL" id="CM029045">
    <property type="protein sequence ID" value="KAG2600797.1"/>
    <property type="molecule type" value="Genomic_DNA"/>
</dbReference>
<feature type="region of interest" description="Disordered" evidence="1">
    <location>
        <begin position="90"/>
        <end position="109"/>
    </location>
</feature>
<protein>
    <submittedName>
        <fullName evidence="2">Uncharacterized protein</fullName>
    </submittedName>
</protein>
<accession>A0A8T0SRP5</accession>
<keyword evidence="3" id="KW-1185">Reference proteome</keyword>
<comment type="caution">
    <text evidence="2">The sequence shown here is derived from an EMBL/GenBank/DDBJ whole genome shotgun (WGS) entry which is preliminary data.</text>
</comment>
<feature type="region of interest" description="Disordered" evidence="1">
    <location>
        <begin position="363"/>
        <end position="385"/>
    </location>
</feature>
<dbReference type="PANTHER" id="PTHR36380:SF1">
    <property type="entry name" value="OS01G0755100 PROTEIN"/>
    <property type="match status" value="1"/>
</dbReference>
<dbReference type="InterPro" id="IPR038777">
    <property type="entry name" value="At4g18490-like"/>
</dbReference>
<feature type="region of interest" description="Disordered" evidence="1">
    <location>
        <begin position="558"/>
        <end position="595"/>
    </location>
</feature>
<evidence type="ECO:0000313" key="2">
    <source>
        <dbReference type="EMBL" id="KAG2600797.1"/>
    </source>
</evidence>
<feature type="region of interest" description="Disordered" evidence="1">
    <location>
        <begin position="1"/>
        <end position="26"/>
    </location>
</feature>
<feature type="compositionally biased region" description="Polar residues" evidence="1">
    <location>
        <begin position="571"/>
        <end position="589"/>
    </location>
</feature>
<feature type="compositionally biased region" description="Basic and acidic residues" evidence="1">
    <location>
        <begin position="294"/>
        <end position="305"/>
    </location>
</feature>
<dbReference type="Proteomes" id="UP000823388">
    <property type="component" value="Chromosome 5K"/>
</dbReference>
<reference evidence="2 3" key="1">
    <citation type="submission" date="2020-05" db="EMBL/GenBank/DDBJ databases">
        <title>WGS assembly of Panicum virgatum.</title>
        <authorList>
            <person name="Lovell J.T."/>
            <person name="Jenkins J."/>
            <person name="Shu S."/>
            <person name="Juenger T.E."/>
            <person name="Schmutz J."/>
        </authorList>
    </citation>
    <scope>NUCLEOTIDE SEQUENCE</scope>
    <source>
        <strain evidence="2">AP13</strain>
        <strain evidence="3">cv. AP13</strain>
    </source>
</reference>
<evidence type="ECO:0000313" key="3">
    <source>
        <dbReference type="Proteomes" id="UP000823388"/>
    </source>
</evidence>
<evidence type="ECO:0000256" key="1">
    <source>
        <dbReference type="SAM" id="MobiDB-lite"/>
    </source>
</evidence>
<dbReference type="EMBL" id="CM029045">
    <property type="protein sequence ID" value="KAG2600800.1"/>
    <property type="molecule type" value="Genomic_DNA"/>
</dbReference>
<feature type="compositionally biased region" description="Polar residues" evidence="1">
    <location>
        <begin position="200"/>
        <end position="222"/>
    </location>
</feature>
<feature type="compositionally biased region" description="Polar residues" evidence="1">
    <location>
        <begin position="469"/>
        <end position="480"/>
    </location>
</feature>
<name>A0A8T0SRP5_PANVG</name>
<organism evidence="2 3">
    <name type="scientific">Panicum virgatum</name>
    <name type="common">Blackwell switchgrass</name>
    <dbReference type="NCBI Taxonomy" id="38727"/>
    <lineage>
        <taxon>Eukaryota</taxon>
        <taxon>Viridiplantae</taxon>
        <taxon>Streptophyta</taxon>
        <taxon>Embryophyta</taxon>
        <taxon>Tracheophyta</taxon>
        <taxon>Spermatophyta</taxon>
        <taxon>Magnoliopsida</taxon>
        <taxon>Liliopsida</taxon>
        <taxon>Poales</taxon>
        <taxon>Poaceae</taxon>
        <taxon>PACMAD clade</taxon>
        <taxon>Panicoideae</taxon>
        <taxon>Panicodae</taxon>
        <taxon>Paniceae</taxon>
        <taxon>Panicinae</taxon>
        <taxon>Panicum</taxon>
        <taxon>Panicum sect. Hiantes</taxon>
    </lineage>
</organism>
<dbReference type="PANTHER" id="PTHR36380">
    <property type="entry name" value="BNAA03G58330D PROTEIN"/>
    <property type="match status" value="1"/>
</dbReference>
<feature type="region of interest" description="Disordered" evidence="1">
    <location>
        <begin position="469"/>
        <end position="506"/>
    </location>
</feature>
<feature type="compositionally biased region" description="Polar residues" evidence="1">
    <location>
        <begin position="497"/>
        <end position="506"/>
    </location>
</feature>
<dbReference type="AlphaFoldDB" id="A0A8T0SRP5"/>